<dbReference type="Gene3D" id="1.10.287.1100">
    <property type="entry name" value="Sporulation inhibitor A"/>
    <property type="match status" value="1"/>
</dbReference>
<gene>
    <name evidence="1" type="ORF">AV654_23905</name>
</gene>
<name>A0A161S929_9BACL</name>
<dbReference type="RefSeq" id="WP_063184324.1">
    <property type="nucleotide sequence ID" value="NZ_JAAIVH010000001.1"/>
</dbReference>
<organism evidence="1 2">
    <name type="scientific">Paenibacillus elgii</name>
    <dbReference type="NCBI Taxonomy" id="189691"/>
    <lineage>
        <taxon>Bacteria</taxon>
        <taxon>Bacillati</taxon>
        <taxon>Bacillota</taxon>
        <taxon>Bacilli</taxon>
        <taxon>Bacillales</taxon>
        <taxon>Paenibacillaceae</taxon>
        <taxon>Paenibacillus</taxon>
    </lineage>
</organism>
<evidence type="ECO:0000313" key="1">
    <source>
        <dbReference type="EMBL" id="KZE76205.1"/>
    </source>
</evidence>
<evidence type="ECO:0008006" key="3">
    <source>
        <dbReference type="Google" id="ProtNLM"/>
    </source>
</evidence>
<dbReference type="EMBL" id="LQRA01000068">
    <property type="protein sequence ID" value="KZE76205.1"/>
    <property type="molecule type" value="Genomic_DNA"/>
</dbReference>
<accession>A0A161S929</accession>
<dbReference type="STRING" id="1007103.GCA_000213315_05247"/>
<reference evidence="2" key="1">
    <citation type="submission" date="2016-01" db="EMBL/GenBank/DDBJ databases">
        <title>Draft genome of Chromobacterium sp. F49.</title>
        <authorList>
            <person name="Hong K.W."/>
        </authorList>
    </citation>
    <scope>NUCLEOTIDE SEQUENCE [LARGE SCALE GENOMIC DNA]</scope>
    <source>
        <strain evidence="2">M63</strain>
    </source>
</reference>
<sequence>MRTLKNDWLIQCYMDAVRLQLDPEFIDLLLEEIHRRSTDPAFRRMWMAVSHSPWGLEQKAAVGAAFHAN</sequence>
<dbReference type="InterPro" id="IPR036916">
    <property type="entry name" value="Sda_sf"/>
</dbReference>
<dbReference type="SUPFAM" id="SSF100985">
    <property type="entry name" value="Sporulation inhibitor Sda"/>
    <property type="match status" value="1"/>
</dbReference>
<dbReference type="AlphaFoldDB" id="A0A161S929"/>
<protein>
    <recommendedName>
        <fullName evidence="3">Sporulation histidine kinase inhibitor Sda</fullName>
    </recommendedName>
</protein>
<dbReference type="InterPro" id="IPR015064">
    <property type="entry name" value="Sda"/>
</dbReference>
<keyword evidence="2" id="KW-1185">Reference proteome</keyword>
<comment type="caution">
    <text evidence="1">The sequence shown here is derived from an EMBL/GenBank/DDBJ whole genome shotgun (WGS) entry which is preliminary data.</text>
</comment>
<dbReference type="OrthoDB" id="2933732at2"/>
<dbReference type="Proteomes" id="UP000076563">
    <property type="component" value="Unassembled WGS sequence"/>
</dbReference>
<evidence type="ECO:0000313" key="2">
    <source>
        <dbReference type="Proteomes" id="UP000076563"/>
    </source>
</evidence>
<dbReference type="Pfam" id="PF08970">
    <property type="entry name" value="Sda"/>
    <property type="match status" value="1"/>
</dbReference>
<proteinExistence type="predicted"/>